<feature type="domain" description="Tyr recombinase" evidence="6">
    <location>
        <begin position="124"/>
        <end position="316"/>
    </location>
</feature>
<keyword evidence="2" id="KW-0229">DNA integration</keyword>
<dbReference type="GO" id="GO:0007059">
    <property type="term" value="P:chromosome segregation"/>
    <property type="evidence" value="ECO:0007669"/>
    <property type="project" value="UniProtKB-KW"/>
</dbReference>
<dbReference type="InterPro" id="IPR010998">
    <property type="entry name" value="Integrase_recombinase_N"/>
</dbReference>
<dbReference type="PROSITE" id="PS51898">
    <property type="entry name" value="TYR_RECOMBINASE"/>
    <property type="match status" value="1"/>
</dbReference>
<evidence type="ECO:0000313" key="8">
    <source>
        <dbReference type="EMBL" id="MSU06660.1"/>
    </source>
</evidence>
<dbReference type="Pfam" id="PF02899">
    <property type="entry name" value="Phage_int_SAM_1"/>
    <property type="match status" value="1"/>
</dbReference>
<evidence type="ECO:0000256" key="2">
    <source>
        <dbReference type="ARBA" id="ARBA00022908"/>
    </source>
</evidence>
<sequence length="348" mass="40394">MKKESIIFFRLIRDYLDVFLINQKGASEHTVKSYKQTLNQLLDYLAKLFSIKLSELSFANISVKSIEGFLDNGEKILGWSANTRNQKLAAVKSFLNYSANHDTTLTAYYLEIGTIPLKHVQKGPNIDFFSEEELGILLNQPDQTDKKDIRNMTMMVLMYDTGCRIQELLDLRIKDINIDEKCPCATVTGKGKKTRIVPLMEKTAEHLKNYMSLYHPDNQNDDELLFYTIHNGEKTPMSQDNVQKFIDKYCQMAINKGFKIRSHIYCHIFRHSRAMHLYRNGMALPLVSEWLGHAQINTTREFYANADVEMKRKAINEATSKINPVKCKDYDFDFDNDDELLRRLYGLV</sequence>
<name>A0A7X2PCZ5_9SPIO</name>
<dbReference type="InterPro" id="IPR002104">
    <property type="entry name" value="Integrase_catalytic"/>
</dbReference>
<dbReference type="RefSeq" id="WP_154425681.1">
    <property type="nucleotide sequence ID" value="NZ_VUNN01000014.1"/>
</dbReference>
<dbReference type="Proteomes" id="UP000460549">
    <property type="component" value="Unassembled WGS sequence"/>
</dbReference>
<evidence type="ECO:0000256" key="1">
    <source>
        <dbReference type="ARBA" id="ARBA00022829"/>
    </source>
</evidence>
<dbReference type="PROSITE" id="PS51900">
    <property type="entry name" value="CB"/>
    <property type="match status" value="1"/>
</dbReference>
<dbReference type="SUPFAM" id="SSF56349">
    <property type="entry name" value="DNA breaking-rejoining enzymes"/>
    <property type="match status" value="1"/>
</dbReference>
<dbReference type="PANTHER" id="PTHR30349">
    <property type="entry name" value="PHAGE INTEGRASE-RELATED"/>
    <property type="match status" value="1"/>
</dbReference>
<evidence type="ECO:0000259" key="6">
    <source>
        <dbReference type="PROSITE" id="PS51898"/>
    </source>
</evidence>
<comment type="caution">
    <text evidence="8">The sequence shown here is derived from an EMBL/GenBank/DDBJ whole genome shotgun (WGS) entry which is preliminary data.</text>
</comment>
<dbReference type="PANTHER" id="PTHR30349:SF81">
    <property type="entry name" value="TYROSINE RECOMBINASE XERC"/>
    <property type="match status" value="1"/>
</dbReference>
<dbReference type="InterPro" id="IPR013762">
    <property type="entry name" value="Integrase-like_cat_sf"/>
</dbReference>
<dbReference type="InterPro" id="IPR044068">
    <property type="entry name" value="CB"/>
</dbReference>
<keyword evidence="1" id="KW-0159">Chromosome partition</keyword>
<keyword evidence="4" id="KW-0233">DNA recombination</keyword>
<dbReference type="GO" id="GO:0003677">
    <property type="term" value="F:DNA binding"/>
    <property type="evidence" value="ECO:0007669"/>
    <property type="project" value="UniProtKB-UniRule"/>
</dbReference>
<feature type="domain" description="Core-binding (CB)" evidence="7">
    <location>
        <begin position="6"/>
        <end position="99"/>
    </location>
</feature>
<evidence type="ECO:0000313" key="9">
    <source>
        <dbReference type="Proteomes" id="UP000460549"/>
    </source>
</evidence>
<proteinExistence type="predicted"/>
<dbReference type="InterPro" id="IPR011010">
    <property type="entry name" value="DNA_brk_join_enz"/>
</dbReference>
<evidence type="ECO:0000256" key="4">
    <source>
        <dbReference type="ARBA" id="ARBA00023172"/>
    </source>
</evidence>
<keyword evidence="3 5" id="KW-0238">DNA-binding</keyword>
<evidence type="ECO:0000256" key="3">
    <source>
        <dbReference type="ARBA" id="ARBA00023125"/>
    </source>
</evidence>
<dbReference type="AlphaFoldDB" id="A0A7X2PCZ5"/>
<dbReference type="Gene3D" id="1.10.443.10">
    <property type="entry name" value="Intergrase catalytic core"/>
    <property type="match status" value="1"/>
</dbReference>
<reference evidence="8 9" key="1">
    <citation type="submission" date="2019-08" db="EMBL/GenBank/DDBJ databases">
        <title>In-depth cultivation of the pig gut microbiome towards novel bacterial diversity and tailored functional studies.</title>
        <authorList>
            <person name="Wylensek D."/>
            <person name="Hitch T.C.A."/>
            <person name="Clavel T."/>
        </authorList>
    </citation>
    <scope>NUCLEOTIDE SEQUENCE [LARGE SCALE GENOMIC DNA]</scope>
    <source>
        <strain evidence="8 9">NM-380-WT-3C1</strain>
    </source>
</reference>
<dbReference type="GO" id="GO:0015074">
    <property type="term" value="P:DNA integration"/>
    <property type="evidence" value="ECO:0007669"/>
    <property type="project" value="UniProtKB-KW"/>
</dbReference>
<dbReference type="InterPro" id="IPR050090">
    <property type="entry name" value="Tyrosine_recombinase_XerCD"/>
</dbReference>
<accession>A0A7X2PCZ5</accession>
<keyword evidence="9" id="KW-1185">Reference proteome</keyword>
<dbReference type="Gene3D" id="1.10.150.130">
    <property type="match status" value="1"/>
</dbReference>
<evidence type="ECO:0000259" key="7">
    <source>
        <dbReference type="PROSITE" id="PS51900"/>
    </source>
</evidence>
<dbReference type="EMBL" id="VUNN01000014">
    <property type="protein sequence ID" value="MSU06660.1"/>
    <property type="molecule type" value="Genomic_DNA"/>
</dbReference>
<dbReference type="GO" id="GO:0006310">
    <property type="term" value="P:DNA recombination"/>
    <property type="evidence" value="ECO:0007669"/>
    <property type="project" value="UniProtKB-KW"/>
</dbReference>
<evidence type="ECO:0000256" key="5">
    <source>
        <dbReference type="PROSITE-ProRule" id="PRU01248"/>
    </source>
</evidence>
<organism evidence="8 9">
    <name type="scientific">Bullifex porci</name>
    <dbReference type="NCBI Taxonomy" id="2606638"/>
    <lineage>
        <taxon>Bacteria</taxon>
        <taxon>Pseudomonadati</taxon>
        <taxon>Spirochaetota</taxon>
        <taxon>Spirochaetia</taxon>
        <taxon>Spirochaetales</taxon>
        <taxon>Spirochaetaceae</taxon>
        <taxon>Bullifex</taxon>
    </lineage>
</organism>
<dbReference type="InterPro" id="IPR004107">
    <property type="entry name" value="Integrase_SAM-like_N"/>
</dbReference>
<dbReference type="Pfam" id="PF00589">
    <property type="entry name" value="Phage_integrase"/>
    <property type="match status" value="1"/>
</dbReference>
<gene>
    <name evidence="8" type="ORF">FYJ80_07710</name>
</gene>
<protein>
    <submittedName>
        <fullName evidence="8">Tyrosine-type recombinase/integrase</fullName>
    </submittedName>
</protein>